<sequence>MDWISKCLQSVSGFQVIVVDNNSDDGTKKFIKNNYPEVQLIEQAKNIGFGQANNIGISQALTNGAKHVFLLNQDAWVLEECLGNLVELQNKNPEFGILSPVHLNAKKDKMDALFSQHVSFQYNPYFFSDMVLKSEQKELYEFPFINAAAWLISKECIENVGGFDPIFFHYGEDINYCSRARYHGFKIGLGVNNFIVHDREERKHQIENFTRAHLNYKERNYKVRFANITGSVSDELKKKQADLKKDILKNIIFFRFKNARFHLDELLMIQRIIPEIKESRELNKLKGKHYLN</sequence>
<dbReference type="AlphaFoldDB" id="A0A9X1UZ88"/>
<evidence type="ECO:0000256" key="3">
    <source>
        <dbReference type="ARBA" id="ARBA00022679"/>
    </source>
</evidence>
<evidence type="ECO:0000313" key="5">
    <source>
        <dbReference type="EMBL" id="MCG9973013.1"/>
    </source>
</evidence>
<dbReference type="EMBL" id="JAJSON010000026">
    <property type="protein sequence ID" value="MCG9973013.1"/>
    <property type="molecule type" value="Genomic_DNA"/>
</dbReference>
<dbReference type="InterPro" id="IPR001173">
    <property type="entry name" value="Glyco_trans_2-like"/>
</dbReference>
<proteinExistence type="inferred from homology"/>
<dbReference type="CDD" id="cd04186">
    <property type="entry name" value="GT_2_like_c"/>
    <property type="match status" value="1"/>
</dbReference>
<name>A0A9X1UZ88_9FLAO</name>
<accession>A0A9X1UZ88</accession>
<evidence type="ECO:0000259" key="4">
    <source>
        <dbReference type="Pfam" id="PF00535"/>
    </source>
</evidence>
<evidence type="ECO:0000256" key="2">
    <source>
        <dbReference type="ARBA" id="ARBA00022676"/>
    </source>
</evidence>
<dbReference type="Gene3D" id="3.90.550.10">
    <property type="entry name" value="Spore Coat Polysaccharide Biosynthesis Protein SpsA, Chain A"/>
    <property type="match status" value="1"/>
</dbReference>
<dbReference type="GO" id="GO:0016757">
    <property type="term" value="F:glycosyltransferase activity"/>
    <property type="evidence" value="ECO:0007669"/>
    <property type="project" value="UniProtKB-KW"/>
</dbReference>
<comment type="caution">
    <text evidence="5">The sequence shown here is derived from an EMBL/GenBank/DDBJ whole genome shotgun (WGS) entry which is preliminary data.</text>
</comment>
<keyword evidence="6" id="KW-1185">Reference proteome</keyword>
<feature type="domain" description="Glycosyltransferase 2-like" evidence="4">
    <location>
        <begin position="9"/>
        <end position="99"/>
    </location>
</feature>
<dbReference type="Pfam" id="PF00535">
    <property type="entry name" value="Glycos_transf_2"/>
    <property type="match status" value="1"/>
</dbReference>
<dbReference type="PANTHER" id="PTHR43179:SF12">
    <property type="entry name" value="GALACTOFURANOSYLTRANSFERASE GLFT2"/>
    <property type="match status" value="1"/>
</dbReference>
<dbReference type="SUPFAM" id="SSF53448">
    <property type="entry name" value="Nucleotide-diphospho-sugar transferases"/>
    <property type="match status" value="1"/>
</dbReference>
<keyword evidence="2 5" id="KW-0328">Glycosyltransferase</keyword>
<evidence type="ECO:0000256" key="1">
    <source>
        <dbReference type="ARBA" id="ARBA00006739"/>
    </source>
</evidence>
<dbReference type="PANTHER" id="PTHR43179">
    <property type="entry name" value="RHAMNOSYLTRANSFERASE WBBL"/>
    <property type="match status" value="1"/>
</dbReference>
<keyword evidence="3 5" id="KW-0808">Transferase</keyword>
<gene>
    <name evidence="5" type="ORF">LU635_15285</name>
</gene>
<comment type="similarity">
    <text evidence="1">Belongs to the glycosyltransferase 2 family.</text>
</comment>
<evidence type="ECO:0000313" key="6">
    <source>
        <dbReference type="Proteomes" id="UP001139344"/>
    </source>
</evidence>
<dbReference type="InterPro" id="IPR029044">
    <property type="entry name" value="Nucleotide-diphossugar_trans"/>
</dbReference>
<dbReference type="Proteomes" id="UP001139344">
    <property type="component" value="Unassembled WGS sequence"/>
</dbReference>
<dbReference type="EC" id="2.4.-.-" evidence="5"/>
<reference evidence="5" key="1">
    <citation type="submission" date="2021-12" db="EMBL/GenBank/DDBJ databases">
        <title>Description of Gramella crocea sp. nov., a new bacterium isolated from activated sludge.</title>
        <authorList>
            <person name="Zhang X."/>
        </authorList>
    </citation>
    <scope>NUCLEOTIDE SEQUENCE</scope>
    <source>
        <strain evidence="5">YB25</strain>
    </source>
</reference>
<organism evidence="5 6">
    <name type="scientific">Christiangramia crocea</name>
    <dbReference type="NCBI Taxonomy" id="2904124"/>
    <lineage>
        <taxon>Bacteria</taxon>
        <taxon>Pseudomonadati</taxon>
        <taxon>Bacteroidota</taxon>
        <taxon>Flavobacteriia</taxon>
        <taxon>Flavobacteriales</taxon>
        <taxon>Flavobacteriaceae</taxon>
        <taxon>Christiangramia</taxon>
    </lineage>
</organism>
<protein>
    <submittedName>
        <fullName evidence="5">Glycosyltransferase</fullName>
        <ecNumber evidence="5">2.4.-.-</ecNumber>
    </submittedName>
</protein>